<evidence type="ECO:0000256" key="1">
    <source>
        <dbReference type="ARBA" id="ARBA00023002"/>
    </source>
</evidence>
<reference evidence="4" key="2">
    <citation type="submission" date="2018-03" db="EMBL/GenBank/DDBJ databases">
        <authorList>
            <person name="Naushad S."/>
        </authorList>
    </citation>
    <scope>NUCLEOTIDE SEQUENCE</scope>
    <source>
        <strain evidence="3">SNUC 1084</strain>
        <strain evidence="4">SNUC 1231</strain>
    </source>
</reference>
<keyword evidence="5" id="KW-1185">Reference proteome</keyword>
<evidence type="ECO:0000313" key="6">
    <source>
        <dbReference type="Proteomes" id="UP000241960"/>
    </source>
</evidence>
<feature type="domain" description="Pyrroline-5-carboxylate reductase catalytic N-terminal" evidence="2">
    <location>
        <begin position="3"/>
        <end position="90"/>
    </location>
</feature>
<dbReference type="Gene3D" id="3.40.50.720">
    <property type="entry name" value="NAD(P)-binding Rossmann-like Domain"/>
    <property type="match status" value="1"/>
</dbReference>
<dbReference type="SUPFAM" id="SSF51735">
    <property type="entry name" value="NAD(P)-binding Rossmann-fold domains"/>
    <property type="match status" value="1"/>
</dbReference>
<dbReference type="InterPro" id="IPR036291">
    <property type="entry name" value="NAD(P)-bd_dom_sf"/>
</dbReference>
<reference evidence="5 6" key="1">
    <citation type="journal article" date="2016" name="Front. Microbiol.">
        <title>Comprehensive Phylogenetic Analysis of Bovine Non-aureus Staphylococci Species Based on Whole-Genome Sequencing.</title>
        <authorList>
            <person name="Naushad S."/>
            <person name="Barkema H.W."/>
            <person name="Luby C."/>
            <person name="Condas L.A."/>
            <person name="Nobrega D.B."/>
            <person name="Carson D.A."/>
            <person name="De Buck J."/>
        </authorList>
    </citation>
    <scope>NUCLEOTIDE SEQUENCE [LARGE SCALE GENOMIC DNA]</scope>
    <source>
        <strain evidence="3 5">SNUC 1084</strain>
        <strain evidence="4 6">SNUC 1231</strain>
    </source>
</reference>
<dbReference type="RefSeq" id="WP_073505200.1">
    <property type="nucleotide sequence ID" value="NZ_CP018199.1"/>
</dbReference>
<dbReference type="EMBL" id="PZFR01000153">
    <property type="protein sequence ID" value="PTI65555.1"/>
    <property type="molecule type" value="Genomic_DNA"/>
</dbReference>
<sequence>MNFGIIGAGPIALGIERRLLNANHNVKVADARSIEKLNNKNVQSHKVSLQEVAKDIDILILSIPIQSINLVKDTIKQLENHVVVVDTSNYYPMMYGNIEVLDQGEVESVWVSNQLNRNIVKAFNNQLAYTLQSATQSDRIAYSVASDDQFQKQRIMELIEEIGFEAVDGGTLDESWRQQPGTPAYCTELNKEQMVQALKDADKEKSYVLKNEIMSKFTPSMTHDDIVQLNRKTFGNF</sequence>
<proteinExistence type="predicted"/>
<evidence type="ECO:0000259" key="2">
    <source>
        <dbReference type="Pfam" id="PF03807"/>
    </source>
</evidence>
<evidence type="ECO:0000313" key="4">
    <source>
        <dbReference type="EMBL" id="PTI73789.1"/>
    </source>
</evidence>
<keyword evidence="1" id="KW-0560">Oxidoreductase</keyword>
<dbReference type="EMBL" id="PZFQ01000061">
    <property type="protein sequence ID" value="PTI73789.1"/>
    <property type="molecule type" value="Genomic_DNA"/>
</dbReference>
<organism evidence="4 6">
    <name type="scientific">Staphylococcus succinus</name>
    <dbReference type="NCBI Taxonomy" id="61015"/>
    <lineage>
        <taxon>Bacteria</taxon>
        <taxon>Bacillati</taxon>
        <taxon>Bacillota</taxon>
        <taxon>Bacilli</taxon>
        <taxon>Bacillales</taxon>
        <taxon>Staphylococcaceae</taxon>
        <taxon>Staphylococcus</taxon>
    </lineage>
</organism>
<protein>
    <submittedName>
        <fullName evidence="4">3-hydroxyisobutyrate dehydrogenase</fullName>
    </submittedName>
</protein>
<evidence type="ECO:0000313" key="5">
    <source>
        <dbReference type="Proteomes" id="UP000240859"/>
    </source>
</evidence>
<dbReference type="InterPro" id="IPR051267">
    <property type="entry name" value="STEAP_metalloreductase"/>
</dbReference>
<accession>A0A9Q6HM04</accession>
<dbReference type="Pfam" id="PF03807">
    <property type="entry name" value="F420_oxidored"/>
    <property type="match status" value="1"/>
</dbReference>
<dbReference type="Proteomes" id="UP000240859">
    <property type="component" value="Unassembled WGS sequence"/>
</dbReference>
<gene>
    <name evidence="3" type="ORF">BU057_13005</name>
    <name evidence="4" type="ORF">BU058_12745</name>
</gene>
<evidence type="ECO:0000313" key="3">
    <source>
        <dbReference type="EMBL" id="PTI65555.1"/>
    </source>
</evidence>
<dbReference type="AlphaFoldDB" id="A0A9Q6HM04"/>
<dbReference type="Proteomes" id="UP000241960">
    <property type="component" value="Unassembled WGS sequence"/>
</dbReference>
<dbReference type="InterPro" id="IPR028939">
    <property type="entry name" value="P5C_Rdtase_cat_N"/>
</dbReference>
<dbReference type="PANTHER" id="PTHR14239">
    <property type="entry name" value="DUDULIN-RELATED"/>
    <property type="match status" value="1"/>
</dbReference>
<comment type="caution">
    <text evidence="4">The sequence shown here is derived from an EMBL/GenBank/DDBJ whole genome shotgun (WGS) entry which is preliminary data.</text>
</comment>
<name>A0A9Q6HM04_9STAP</name>
<dbReference type="GO" id="GO:0016491">
    <property type="term" value="F:oxidoreductase activity"/>
    <property type="evidence" value="ECO:0007669"/>
    <property type="project" value="UniProtKB-KW"/>
</dbReference>